<sequence>MLCKISHSKLCTSIILIQPLHLLRQGLHQFQIIPPAVEIITKINQHLTKAIKNPIDLYTMALDLQFKTTFWKNNKKIILDHYQMLVDGLQSFSTAAGDLK</sequence>
<dbReference type="AlphaFoldDB" id="A0A0L6VNU6"/>
<dbReference type="Proteomes" id="UP000037035">
    <property type="component" value="Unassembled WGS sequence"/>
</dbReference>
<proteinExistence type="predicted"/>
<evidence type="ECO:0000313" key="1">
    <source>
        <dbReference type="EMBL" id="KNZ62374.1"/>
    </source>
</evidence>
<organism evidence="1 2">
    <name type="scientific">Puccinia sorghi</name>
    <dbReference type="NCBI Taxonomy" id="27349"/>
    <lineage>
        <taxon>Eukaryota</taxon>
        <taxon>Fungi</taxon>
        <taxon>Dikarya</taxon>
        <taxon>Basidiomycota</taxon>
        <taxon>Pucciniomycotina</taxon>
        <taxon>Pucciniomycetes</taxon>
        <taxon>Pucciniales</taxon>
        <taxon>Pucciniaceae</taxon>
        <taxon>Puccinia</taxon>
    </lineage>
</organism>
<gene>
    <name evidence="1" type="ORF">VP01_12798g1</name>
</gene>
<evidence type="ECO:0000313" key="2">
    <source>
        <dbReference type="Proteomes" id="UP000037035"/>
    </source>
</evidence>
<protein>
    <submittedName>
        <fullName evidence="1">Uncharacterized protein</fullName>
    </submittedName>
</protein>
<accession>A0A0L6VNU6</accession>
<dbReference type="VEuPathDB" id="FungiDB:VP01_12798g1"/>
<reference evidence="1 2" key="1">
    <citation type="submission" date="2015-08" db="EMBL/GenBank/DDBJ databases">
        <title>Next Generation Sequencing and Analysis of the Genome of Puccinia sorghi L Schw, the Causal Agent of Maize Common Rust.</title>
        <authorList>
            <person name="Rochi L."/>
            <person name="Burguener G."/>
            <person name="Darino M."/>
            <person name="Turjanski A."/>
            <person name="Kreff E."/>
            <person name="Dieguez M.J."/>
            <person name="Sacco F."/>
        </authorList>
    </citation>
    <scope>NUCLEOTIDE SEQUENCE [LARGE SCALE GENOMIC DNA]</scope>
    <source>
        <strain evidence="1 2">RO10H11247</strain>
    </source>
</reference>
<name>A0A0L6VNU6_9BASI</name>
<keyword evidence="2" id="KW-1185">Reference proteome</keyword>
<dbReference type="EMBL" id="LAVV01003107">
    <property type="protein sequence ID" value="KNZ62374.1"/>
    <property type="molecule type" value="Genomic_DNA"/>
</dbReference>
<comment type="caution">
    <text evidence="1">The sequence shown here is derived from an EMBL/GenBank/DDBJ whole genome shotgun (WGS) entry which is preliminary data.</text>
</comment>